<feature type="transmembrane region" description="Helical" evidence="6">
    <location>
        <begin position="73"/>
        <end position="93"/>
    </location>
</feature>
<sequence>MILLRSPVPSPLAAIGAVLCALAIGLAAYAAHGVADARAQAALQSACLYGFGHGIALTALAPRARRALGRWALRLLLVGTLLFSGSIAAHHLAGISSGLAPAGGVAMMLAWLLWAVDVLRR</sequence>
<dbReference type="PANTHER" id="PTHR43461">
    <property type="entry name" value="TRANSMEMBRANE PROTEIN 256"/>
    <property type="match status" value="1"/>
</dbReference>
<evidence type="ECO:0000256" key="6">
    <source>
        <dbReference type="SAM" id="Phobius"/>
    </source>
</evidence>
<evidence type="ECO:0000313" key="8">
    <source>
        <dbReference type="Proteomes" id="UP000292627"/>
    </source>
</evidence>
<dbReference type="GO" id="GO:0005886">
    <property type="term" value="C:plasma membrane"/>
    <property type="evidence" value="ECO:0007669"/>
    <property type="project" value="TreeGrafter"/>
</dbReference>
<evidence type="ECO:0000256" key="4">
    <source>
        <dbReference type="ARBA" id="ARBA00022989"/>
    </source>
</evidence>
<accession>A0A4Q8L841</accession>
<evidence type="ECO:0000256" key="3">
    <source>
        <dbReference type="ARBA" id="ARBA00022692"/>
    </source>
</evidence>
<comment type="subcellular location">
    <subcellularLocation>
        <location evidence="1">Membrane</location>
        <topology evidence="1">Multi-pass membrane protein</topology>
    </subcellularLocation>
</comment>
<dbReference type="Proteomes" id="UP000292627">
    <property type="component" value="Unassembled WGS sequence"/>
</dbReference>
<organism evidence="7 8">
    <name type="scientific">Pseudoxanthomonas winnipegensis</name>
    <dbReference type="NCBI Taxonomy" id="2480810"/>
    <lineage>
        <taxon>Bacteria</taxon>
        <taxon>Pseudomonadati</taxon>
        <taxon>Pseudomonadota</taxon>
        <taxon>Gammaproteobacteria</taxon>
        <taxon>Lysobacterales</taxon>
        <taxon>Lysobacteraceae</taxon>
        <taxon>Pseudoxanthomonas</taxon>
    </lineage>
</organism>
<reference evidence="7 8" key="1">
    <citation type="submission" date="2019-02" db="EMBL/GenBank/DDBJ databases">
        <title>WGS of Pseudoxanthomonas species novum from clinical isolates.</title>
        <authorList>
            <person name="Bernier A.-M."/>
            <person name="Bernard K."/>
            <person name="Vachon A."/>
        </authorList>
    </citation>
    <scope>NUCLEOTIDE SEQUENCE [LARGE SCALE GENOMIC DNA]</scope>
    <source>
        <strain evidence="7 8">NML171200</strain>
    </source>
</reference>
<keyword evidence="4 6" id="KW-1133">Transmembrane helix</keyword>
<proteinExistence type="inferred from homology"/>
<gene>
    <name evidence="7" type="ORF">EA660_11755</name>
</gene>
<dbReference type="AlphaFoldDB" id="A0A4Q8L841"/>
<evidence type="ECO:0000256" key="1">
    <source>
        <dbReference type="ARBA" id="ARBA00004141"/>
    </source>
</evidence>
<comment type="similarity">
    <text evidence="2">Belongs to the UPF0382 family.</text>
</comment>
<name>A0A4Q8L841_9GAMM</name>
<dbReference type="OrthoDB" id="5976194at2"/>
<keyword evidence="3 6" id="KW-0812">Transmembrane</keyword>
<feature type="transmembrane region" description="Helical" evidence="6">
    <location>
        <begin position="12"/>
        <end position="35"/>
    </location>
</feature>
<keyword evidence="5 6" id="KW-0472">Membrane</keyword>
<dbReference type="Pfam" id="PF04241">
    <property type="entry name" value="DUF423"/>
    <property type="match status" value="1"/>
</dbReference>
<protein>
    <submittedName>
        <fullName evidence="7">DUF423 domain-containing protein</fullName>
    </submittedName>
</protein>
<dbReference type="InterPro" id="IPR006696">
    <property type="entry name" value="DUF423"/>
</dbReference>
<dbReference type="PANTHER" id="PTHR43461:SF1">
    <property type="entry name" value="TRANSMEMBRANE PROTEIN 256"/>
    <property type="match status" value="1"/>
</dbReference>
<dbReference type="EMBL" id="SHMC01000004">
    <property type="protein sequence ID" value="TAA24404.1"/>
    <property type="molecule type" value="Genomic_DNA"/>
</dbReference>
<feature type="transmembrane region" description="Helical" evidence="6">
    <location>
        <begin position="99"/>
        <end position="119"/>
    </location>
</feature>
<evidence type="ECO:0000256" key="5">
    <source>
        <dbReference type="ARBA" id="ARBA00023136"/>
    </source>
</evidence>
<feature type="transmembrane region" description="Helical" evidence="6">
    <location>
        <begin position="41"/>
        <end position="61"/>
    </location>
</feature>
<comment type="caution">
    <text evidence="7">The sequence shown here is derived from an EMBL/GenBank/DDBJ whole genome shotgun (WGS) entry which is preliminary data.</text>
</comment>
<evidence type="ECO:0000256" key="2">
    <source>
        <dbReference type="ARBA" id="ARBA00009694"/>
    </source>
</evidence>
<dbReference type="RefSeq" id="WP_130551742.1">
    <property type="nucleotide sequence ID" value="NZ_SHMC01000004.1"/>
</dbReference>
<evidence type="ECO:0000313" key="7">
    <source>
        <dbReference type="EMBL" id="TAA24404.1"/>
    </source>
</evidence>